<organism evidence="2 3">
    <name type="scientific">Acer saccharum</name>
    <name type="common">Sugar maple</name>
    <dbReference type="NCBI Taxonomy" id="4024"/>
    <lineage>
        <taxon>Eukaryota</taxon>
        <taxon>Viridiplantae</taxon>
        <taxon>Streptophyta</taxon>
        <taxon>Embryophyta</taxon>
        <taxon>Tracheophyta</taxon>
        <taxon>Spermatophyta</taxon>
        <taxon>Magnoliopsida</taxon>
        <taxon>eudicotyledons</taxon>
        <taxon>Gunneridae</taxon>
        <taxon>Pentapetalae</taxon>
        <taxon>rosids</taxon>
        <taxon>malvids</taxon>
        <taxon>Sapindales</taxon>
        <taxon>Sapindaceae</taxon>
        <taxon>Hippocastanoideae</taxon>
        <taxon>Acereae</taxon>
        <taxon>Acer</taxon>
    </lineage>
</organism>
<gene>
    <name evidence="2" type="ORF">LWI29_009943</name>
</gene>
<reference evidence="2" key="1">
    <citation type="journal article" date="2022" name="Plant J.">
        <title>Strategies of tolerance reflected in two North American maple genomes.</title>
        <authorList>
            <person name="McEvoy S.L."/>
            <person name="Sezen U.U."/>
            <person name="Trouern-Trend A."/>
            <person name="McMahon S.M."/>
            <person name="Schaberg P.G."/>
            <person name="Yang J."/>
            <person name="Wegrzyn J.L."/>
            <person name="Swenson N.G."/>
        </authorList>
    </citation>
    <scope>NUCLEOTIDE SEQUENCE</scope>
    <source>
        <strain evidence="2">NS2018</strain>
    </source>
</reference>
<proteinExistence type="predicted"/>
<comment type="caution">
    <text evidence="2">The sequence shown here is derived from an EMBL/GenBank/DDBJ whole genome shotgun (WGS) entry which is preliminary data.</text>
</comment>
<feature type="compositionally biased region" description="Polar residues" evidence="1">
    <location>
        <begin position="1"/>
        <end position="27"/>
    </location>
</feature>
<dbReference type="AlphaFoldDB" id="A0AA39SUN3"/>
<evidence type="ECO:0000313" key="3">
    <source>
        <dbReference type="Proteomes" id="UP001168877"/>
    </source>
</evidence>
<evidence type="ECO:0000313" key="2">
    <source>
        <dbReference type="EMBL" id="KAK0595784.1"/>
    </source>
</evidence>
<name>A0AA39SUN3_ACESA</name>
<accession>A0AA39SUN3</accession>
<reference evidence="2" key="2">
    <citation type="submission" date="2023-06" db="EMBL/GenBank/DDBJ databases">
        <authorList>
            <person name="Swenson N.G."/>
            <person name="Wegrzyn J.L."/>
            <person name="Mcevoy S.L."/>
        </authorList>
    </citation>
    <scope>NUCLEOTIDE SEQUENCE</scope>
    <source>
        <strain evidence="2">NS2018</strain>
        <tissue evidence="2">Leaf</tissue>
    </source>
</reference>
<dbReference type="EMBL" id="JAUESC010000004">
    <property type="protein sequence ID" value="KAK0595784.1"/>
    <property type="molecule type" value="Genomic_DNA"/>
</dbReference>
<dbReference type="Proteomes" id="UP001168877">
    <property type="component" value="Unassembled WGS sequence"/>
</dbReference>
<protein>
    <submittedName>
        <fullName evidence="2">Uncharacterized protein</fullName>
    </submittedName>
</protein>
<sequence>MTNPKDFSLTNPTSDSQGSNNLFSAQGPNDPFFVHHSDNPTDVLVSPMLSGDNYNTGTLTGPVDWIETPT</sequence>
<feature type="region of interest" description="Disordered" evidence="1">
    <location>
        <begin position="1"/>
        <end position="38"/>
    </location>
</feature>
<keyword evidence="3" id="KW-1185">Reference proteome</keyword>
<evidence type="ECO:0000256" key="1">
    <source>
        <dbReference type="SAM" id="MobiDB-lite"/>
    </source>
</evidence>